<dbReference type="PANTHER" id="PTHR43804">
    <property type="entry name" value="LD18447P"/>
    <property type="match status" value="1"/>
</dbReference>
<proteinExistence type="inferred from homology"/>
<dbReference type="Gene3D" id="3.30.70.1660">
    <property type="match status" value="1"/>
</dbReference>
<dbReference type="InterPro" id="IPR000352">
    <property type="entry name" value="Pep_chain_release_fac_I"/>
</dbReference>
<evidence type="ECO:0000259" key="4">
    <source>
        <dbReference type="PROSITE" id="PS00745"/>
    </source>
</evidence>
<organism evidence="5 6">
    <name type="scientific">Candidatus Shapirobacteria bacterium RIFOXYB1_FULL_38_38</name>
    <dbReference type="NCBI Taxonomy" id="1802151"/>
    <lineage>
        <taxon>Bacteria</taxon>
        <taxon>Candidatus Shapironibacteriota</taxon>
    </lineage>
</organism>
<comment type="caution">
    <text evidence="5">The sequence shown here is derived from an EMBL/GenBank/DDBJ whole genome shotgun (WGS) entry which is preliminary data.</text>
</comment>
<dbReference type="Gene3D" id="3.30.160.20">
    <property type="match status" value="1"/>
</dbReference>
<dbReference type="EMBL" id="MGDL01000006">
    <property type="protein sequence ID" value="OGL57728.1"/>
    <property type="molecule type" value="Genomic_DNA"/>
</dbReference>
<dbReference type="InterPro" id="IPR045853">
    <property type="entry name" value="Pep_chain_release_fac_I_sf"/>
</dbReference>
<accession>A0A1F7SWV6</accession>
<dbReference type="PROSITE" id="PS00745">
    <property type="entry name" value="RF_PROK_I"/>
    <property type="match status" value="1"/>
</dbReference>
<dbReference type="PANTHER" id="PTHR43804:SF8">
    <property type="entry name" value="PEPTIDE CHAIN RELEASE FACTOR APG3, CHLOROPLASTIC"/>
    <property type="match status" value="1"/>
</dbReference>
<keyword evidence="3" id="KW-0648">Protein biosynthesis</keyword>
<evidence type="ECO:0000256" key="3">
    <source>
        <dbReference type="ARBA" id="ARBA00022917"/>
    </source>
</evidence>
<dbReference type="GO" id="GO:0005737">
    <property type="term" value="C:cytoplasm"/>
    <property type="evidence" value="ECO:0007669"/>
    <property type="project" value="UniProtKB-ARBA"/>
</dbReference>
<dbReference type="Pfam" id="PF00472">
    <property type="entry name" value="RF-1"/>
    <property type="match status" value="1"/>
</dbReference>
<dbReference type="Proteomes" id="UP000179812">
    <property type="component" value="Unassembled WGS sequence"/>
</dbReference>
<evidence type="ECO:0000313" key="5">
    <source>
        <dbReference type="EMBL" id="OGL57728.1"/>
    </source>
</evidence>
<keyword evidence="2" id="KW-0488">Methylation</keyword>
<feature type="domain" description="Prokaryotic-type class I peptide chain release factors" evidence="4">
    <location>
        <begin position="105"/>
        <end position="121"/>
    </location>
</feature>
<evidence type="ECO:0000313" key="6">
    <source>
        <dbReference type="Proteomes" id="UP000179812"/>
    </source>
</evidence>
<name>A0A1F7SWV6_9BACT</name>
<protein>
    <recommendedName>
        <fullName evidence="4">Prokaryotic-type class I peptide chain release factors domain-containing protein</fullName>
    </recommendedName>
</protein>
<dbReference type="Pfam" id="PF03462">
    <property type="entry name" value="PCRF"/>
    <property type="match status" value="1"/>
</dbReference>
<dbReference type="InterPro" id="IPR005139">
    <property type="entry name" value="PCRF"/>
</dbReference>
<dbReference type="InterPro" id="IPR050057">
    <property type="entry name" value="Prokaryotic/Mito_RF"/>
</dbReference>
<gene>
    <name evidence="5" type="ORF">A2367_00610</name>
</gene>
<dbReference type="SUPFAM" id="SSF75620">
    <property type="entry name" value="Release factor"/>
    <property type="match status" value="1"/>
</dbReference>
<comment type="similarity">
    <text evidence="1">Belongs to the prokaryotic/mitochondrial release factor family.</text>
</comment>
<evidence type="ECO:0000256" key="1">
    <source>
        <dbReference type="ARBA" id="ARBA00010835"/>
    </source>
</evidence>
<dbReference type="AlphaFoldDB" id="A0A1F7SWV6"/>
<reference evidence="5 6" key="1">
    <citation type="journal article" date="2016" name="Nat. Commun.">
        <title>Thousands of microbial genomes shed light on interconnected biogeochemical processes in an aquifer system.</title>
        <authorList>
            <person name="Anantharaman K."/>
            <person name="Brown C.T."/>
            <person name="Hug L.A."/>
            <person name="Sharon I."/>
            <person name="Castelle C.J."/>
            <person name="Probst A.J."/>
            <person name="Thomas B.C."/>
            <person name="Singh A."/>
            <person name="Wilkins M.J."/>
            <person name="Karaoz U."/>
            <person name="Brodie E.L."/>
            <person name="Williams K.H."/>
            <person name="Hubbard S.S."/>
            <person name="Banfield J.F."/>
        </authorList>
    </citation>
    <scope>NUCLEOTIDE SEQUENCE [LARGE SCALE GENOMIC DNA]</scope>
</reference>
<sequence>MEFRPGPGGQESAIWLGDLQNMYVRYANKVGWKVSQVDDNVIQISGYDAFNQLKWETGTHRVQRVPVTEKKGRIHTSTAAIVVLPQISSKDIEINPNDLEITAARAGGHGGQNVNKVSTAVRLIYKPIGLNIFVRQERSQQQNREIAMDILRSKLWQIEEEKRSNQVGSARSAIGQALRADKIRTYNYARNQVKDHRIDKSFNLDKILAGDLKDMLLELTVLD</sequence>
<evidence type="ECO:0000256" key="2">
    <source>
        <dbReference type="ARBA" id="ARBA00022481"/>
    </source>
</evidence>
<dbReference type="GO" id="GO:0003747">
    <property type="term" value="F:translation release factor activity"/>
    <property type="evidence" value="ECO:0007669"/>
    <property type="project" value="InterPro"/>
</dbReference>